<dbReference type="InterPro" id="IPR039601">
    <property type="entry name" value="Rrn5"/>
</dbReference>
<feature type="compositionally biased region" description="Basic residues" evidence="1">
    <location>
        <begin position="330"/>
        <end position="345"/>
    </location>
</feature>
<feature type="region of interest" description="Disordered" evidence="1">
    <location>
        <begin position="207"/>
        <end position="245"/>
    </location>
</feature>
<feature type="compositionally biased region" description="Basic residues" evidence="1">
    <location>
        <begin position="360"/>
        <end position="378"/>
    </location>
</feature>
<reference evidence="2" key="1">
    <citation type="submission" date="2018-04" db="EMBL/GenBank/DDBJ databases">
        <title>Whole genome sequencing of Hypsizygus marmoreus.</title>
        <authorList>
            <person name="Choi I.-G."/>
            <person name="Min B."/>
            <person name="Kim J.-G."/>
            <person name="Kim S."/>
            <person name="Oh Y.-L."/>
            <person name="Kong W.-S."/>
            <person name="Park H."/>
            <person name="Jeong J."/>
            <person name="Song E.-S."/>
        </authorList>
    </citation>
    <scope>NUCLEOTIDE SEQUENCE [LARGE SCALE GENOMIC DNA]</scope>
    <source>
        <strain evidence="2">51987-8</strain>
    </source>
</reference>
<name>A0A369JB81_HYPMA</name>
<feature type="region of interest" description="Disordered" evidence="1">
    <location>
        <begin position="581"/>
        <end position="624"/>
    </location>
</feature>
<comment type="caution">
    <text evidence="2">The sequence shown here is derived from an EMBL/GenBank/DDBJ whole genome shotgun (WGS) entry which is preliminary data.</text>
</comment>
<protein>
    <submittedName>
        <fullName evidence="2">Uncharacterized protein</fullName>
    </submittedName>
</protein>
<dbReference type="GO" id="GO:0042790">
    <property type="term" value="P:nucleolar large rRNA transcription by RNA polymerase I"/>
    <property type="evidence" value="ECO:0007669"/>
    <property type="project" value="InterPro"/>
</dbReference>
<dbReference type="GO" id="GO:0006361">
    <property type="term" value="P:transcription initiation at RNA polymerase I promoter"/>
    <property type="evidence" value="ECO:0007669"/>
    <property type="project" value="TreeGrafter"/>
</dbReference>
<keyword evidence="3" id="KW-1185">Reference proteome</keyword>
<feature type="compositionally biased region" description="Acidic residues" evidence="1">
    <location>
        <begin position="581"/>
        <end position="615"/>
    </location>
</feature>
<feature type="compositionally biased region" description="Polar residues" evidence="1">
    <location>
        <begin position="308"/>
        <end position="327"/>
    </location>
</feature>
<feature type="region of interest" description="Disordered" evidence="1">
    <location>
        <begin position="669"/>
        <end position="692"/>
    </location>
</feature>
<dbReference type="PANTHER" id="PTHR28079">
    <property type="entry name" value="RNA POLYMERASE I-SPECIFIC TRANSCRIPTION INITIATION FACTOR RRN5"/>
    <property type="match status" value="1"/>
</dbReference>
<gene>
    <name evidence="2" type="ORF">Hypma_002638</name>
</gene>
<feature type="region of interest" description="Disordered" evidence="1">
    <location>
        <begin position="271"/>
        <end position="395"/>
    </location>
</feature>
<dbReference type="InParanoid" id="A0A369JB81"/>
<dbReference type="GO" id="GO:0000182">
    <property type="term" value="F:rDNA binding"/>
    <property type="evidence" value="ECO:0007669"/>
    <property type="project" value="TreeGrafter"/>
</dbReference>
<dbReference type="OrthoDB" id="2240312at2759"/>
<accession>A0A369JB81</accession>
<sequence>MSEEEPPAELESDAETTYASQFRRHLADFRAHLAGVDVENLQPSFVPPTGYWTHSEKETFFHSLTVFSRFRPDLIAARIGTKTVMDVCTYIDTLDEALAQNQHLLSLREDFDVAMEVSNDWVRWEETRAEVLTALELQWESELLSVQREEEISAKQSSSSIVVEGNFGKDELNGWELGLRRRWSQEDTLKRLSVDHLRVLEGILREGDTHNIEPEDSPVPGTHPEDHQGQTLILPPPKSQSPVRPILPSVVSDLIGPALLKLSGHPFPNSGNTALVQPTNASPCPKDSSYIPSPLPQPRPTSILLQPDSRSPSPENEQATLGSSALSPASRRRFQKRLYMRRKRATERGEEVVAAVAKLRPGRKGKDKPHKKSRRRTSDRKDASQNNEKAGEIPMDIEQDATFPADAVATDVHPVNGLESPKNPSVCPLDDNEEEQESARNIPSGLTKPYKIKKQFAAKGINADILTEGNLGLFHLSTLSRFMMLYKTGYDTATSPVACSISADTIRLLAAIIVEFTTEVVQRTVISCEQEKHMKGGIKVWGKAHDEITPENVDHVLEMMGMQGMTREKYFAQLLGEDTLEPPEAEESNPSDDDNDLDEDDESMNGDTQDSENDSDGPRRQDWPTVFPALLPLHCEIHPPFVHLPNSLTPSYDGAEAAEKDILMAVDTDEEELEEELQEEDELDESDKKNALDHELTLWKQFSMEKKSQKRNRDRAS</sequence>
<dbReference type="PANTHER" id="PTHR28079:SF1">
    <property type="entry name" value="RNA POLYMERASE I-SPECIFIC TRANSCRIPTION INITIATION FACTOR RRN5"/>
    <property type="match status" value="1"/>
</dbReference>
<evidence type="ECO:0000256" key="1">
    <source>
        <dbReference type="SAM" id="MobiDB-lite"/>
    </source>
</evidence>
<dbReference type="GO" id="GO:0001181">
    <property type="term" value="F:RNA polymerase I general transcription initiation factor activity"/>
    <property type="evidence" value="ECO:0007669"/>
    <property type="project" value="TreeGrafter"/>
</dbReference>
<evidence type="ECO:0000313" key="3">
    <source>
        <dbReference type="Proteomes" id="UP000076154"/>
    </source>
</evidence>
<feature type="compositionally biased region" description="Polar residues" evidence="1">
    <location>
        <begin position="271"/>
        <end position="282"/>
    </location>
</feature>
<feature type="compositionally biased region" description="Acidic residues" evidence="1">
    <location>
        <begin position="669"/>
        <end position="685"/>
    </location>
</feature>
<proteinExistence type="predicted"/>
<feature type="region of interest" description="Disordered" evidence="1">
    <location>
        <begin position="414"/>
        <end position="440"/>
    </location>
</feature>
<organism evidence="2 3">
    <name type="scientific">Hypsizygus marmoreus</name>
    <name type="common">White beech mushroom</name>
    <name type="synonym">Agaricus marmoreus</name>
    <dbReference type="NCBI Taxonomy" id="39966"/>
    <lineage>
        <taxon>Eukaryota</taxon>
        <taxon>Fungi</taxon>
        <taxon>Dikarya</taxon>
        <taxon>Basidiomycota</taxon>
        <taxon>Agaricomycotina</taxon>
        <taxon>Agaricomycetes</taxon>
        <taxon>Agaricomycetidae</taxon>
        <taxon>Agaricales</taxon>
        <taxon>Tricholomatineae</taxon>
        <taxon>Lyophyllaceae</taxon>
        <taxon>Hypsizygus</taxon>
    </lineage>
</organism>
<dbReference type="EMBL" id="LUEZ02000122">
    <property type="protein sequence ID" value="RDB16963.1"/>
    <property type="molecule type" value="Genomic_DNA"/>
</dbReference>
<dbReference type="Proteomes" id="UP000076154">
    <property type="component" value="Unassembled WGS sequence"/>
</dbReference>
<dbReference type="AlphaFoldDB" id="A0A369JB81"/>
<evidence type="ECO:0000313" key="2">
    <source>
        <dbReference type="EMBL" id="RDB16963.1"/>
    </source>
</evidence>
<dbReference type="GO" id="GO:0000500">
    <property type="term" value="C:RNA polymerase I upstream activating factor complex"/>
    <property type="evidence" value="ECO:0007669"/>
    <property type="project" value="InterPro"/>
</dbReference>